<reference evidence="2" key="1">
    <citation type="journal article" date="2020" name="Fungal Divers.">
        <title>Resolving the Mortierellaceae phylogeny through synthesis of multi-gene phylogenetics and phylogenomics.</title>
        <authorList>
            <person name="Vandepol N."/>
            <person name="Liber J."/>
            <person name="Desiro A."/>
            <person name="Na H."/>
            <person name="Kennedy M."/>
            <person name="Barry K."/>
            <person name="Grigoriev I.V."/>
            <person name="Miller A.N."/>
            <person name="O'Donnell K."/>
            <person name="Stajich J.E."/>
            <person name="Bonito G."/>
        </authorList>
    </citation>
    <scope>NUCLEOTIDE SEQUENCE</scope>
    <source>
        <strain evidence="2">NRRL 2769</strain>
    </source>
</reference>
<sequence length="98" mass="10270">MASTNIFDLLNDDAPDQTIQIPAVKKEVKPAAAAKPAATATKPADNKAPRKDGARGGKPRDGDDRAPRGPRFDRAPRDGAAPRAPRGGRSAPRNGRHG</sequence>
<evidence type="ECO:0000256" key="1">
    <source>
        <dbReference type="SAM" id="MobiDB-lite"/>
    </source>
</evidence>
<protein>
    <submittedName>
        <fullName evidence="2">Uncharacterized protein</fullName>
    </submittedName>
</protein>
<dbReference type="EMBL" id="JAAAID010000908">
    <property type="protein sequence ID" value="KAG0012974.1"/>
    <property type="molecule type" value="Genomic_DNA"/>
</dbReference>
<feature type="compositionally biased region" description="Low complexity" evidence="1">
    <location>
        <begin position="30"/>
        <end position="43"/>
    </location>
</feature>
<evidence type="ECO:0000313" key="2">
    <source>
        <dbReference type="EMBL" id="KAG0012974.1"/>
    </source>
</evidence>
<organism evidence="2 3">
    <name type="scientific">Entomortierella chlamydospora</name>
    <dbReference type="NCBI Taxonomy" id="101097"/>
    <lineage>
        <taxon>Eukaryota</taxon>
        <taxon>Fungi</taxon>
        <taxon>Fungi incertae sedis</taxon>
        <taxon>Mucoromycota</taxon>
        <taxon>Mortierellomycotina</taxon>
        <taxon>Mortierellomycetes</taxon>
        <taxon>Mortierellales</taxon>
        <taxon>Mortierellaceae</taxon>
        <taxon>Entomortierella</taxon>
    </lineage>
</organism>
<feature type="compositionally biased region" description="Basic and acidic residues" evidence="1">
    <location>
        <begin position="44"/>
        <end position="77"/>
    </location>
</feature>
<gene>
    <name evidence="2" type="ORF">BGZ80_011385</name>
</gene>
<proteinExistence type="predicted"/>
<evidence type="ECO:0000313" key="3">
    <source>
        <dbReference type="Proteomes" id="UP000703661"/>
    </source>
</evidence>
<feature type="non-terminal residue" evidence="2">
    <location>
        <position position="98"/>
    </location>
</feature>
<dbReference type="AlphaFoldDB" id="A0A9P6MUJ0"/>
<keyword evidence="3" id="KW-1185">Reference proteome</keyword>
<comment type="caution">
    <text evidence="2">The sequence shown here is derived from an EMBL/GenBank/DDBJ whole genome shotgun (WGS) entry which is preliminary data.</text>
</comment>
<feature type="compositionally biased region" description="Low complexity" evidence="1">
    <location>
        <begin position="78"/>
        <end position="98"/>
    </location>
</feature>
<feature type="region of interest" description="Disordered" evidence="1">
    <location>
        <begin position="22"/>
        <end position="98"/>
    </location>
</feature>
<dbReference type="Proteomes" id="UP000703661">
    <property type="component" value="Unassembled WGS sequence"/>
</dbReference>
<accession>A0A9P6MUJ0</accession>
<name>A0A9P6MUJ0_9FUNG</name>